<dbReference type="PROSITE" id="PS51462">
    <property type="entry name" value="NUDIX"/>
    <property type="match status" value="1"/>
</dbReference>
<name>A0ABQ6IMF3_9MICO</name>
<dbReference type="InterPro" id="IPR000086">
    <property type="entry name" value="NUDIX_hydrolase_dom"/>
</dbReference>
<evidence type="ECO:0000256" key="2">
    <source>
        <dbReference type="ARBA" id="ARBA00001946"/>
    </source>
</evidence>
<dbReference type="EMBL" id="BSUO01000001">
    <property type="protein sequence ID" value="GMA38281.1"/>
    <property type="molecule type" value="Genomic_DNA"/>
</dbReference>
<dbReference type="Proteomes" id="UP001157126">
    <property type="component" value="Unassembled WGS sequence"/>
</dbReference>
<proteinExistence type="predicted"/>
<keyword evidence="4" id="KW-0378">Hydrolase</keyword>
<dbReference type="InterPro" id="IPR039121">
    <property type="entry name" value="NUDT19"/>
</dbReference>
<evidence type="ECO:0000313" key="8">
    <source>
        <dbReference type="EMBL" id="GMA38281.1"/>
    </source>
</evidence>
<dbReference type="Gene3D" id="3.90.79.10">
    <property type="entry name" value="Nucleoside Triphosphate Pyrophosphohydrolase"/>
    <property type="match status" value="1"/>
</dbReference>
<reference evidence="9" key="1">
    <citation type="journal article" date="2019" name="Int. J. Syst. Evol. Microbiol.">
        <title>The Global Catalogue of Microorganisms (GCM) 10K type strain sequencing project: providing services to taxonomists for standard genome sequencing and annotation.</title>
        <authorList>
            <consortium name="The Broad Institute Genomics Platform"/>
            <consortium name="The Broad Institute Genome Sequencing Center for Infectious Disease"/>
            <person name="Wu L."/>
            <person name="Ma J."/>
        </authorList>
    </citation>
    <scope>NUCLEOTIDE SEQUENCE [LARGE SCALE GENOMIC DNA]</scope>
    <source>
        <strain evidence="9">NBRC 113072</strain>
    </source>
</reference>
<organism evidence="8 9">
    <name type="scientific">Mobilicoccus caccae</name>
    <dbReference type="NCBI Taxonomy" id="1859295"/>
    <lineage>
        <taxon>Bacteria</taxon>
        <taxon>Bacillati</taxon>
        <taxon>Actinomycetota</taxon>
        <taxon>Actinomycetes</taxon>
        <taxon>Micrococcales</taxon>
        <taxon>Dermatophilaceae</taxon>
        <taxon>Mobilicoccus</taxon>
    </lineage>
</organism>
<evidence type="ECO:0000256" key="3">
    <source>
        <dbReference type="ARBA" id="ARBA00022723"/>
    </source>
</evidence>
<dbReference type="InterPro" id="IPR015797">
    <property type="entry name" value="NUDIX_hydrolase-like_dom_sf"/>
</dbReference>
<protein>
    <recommendedName>
        <fullName evidence="7">Nudix hydrolase domain-containing protein</fullName>
    </recommendedName>
</protein>
<comment type="cofactor">
    <cofactor evidence="2">
        <name>Mg(2+)</name>
        <dbReference type="ChEBI" id="CHEBI:18420"/>
    </cofactor>
</comment>
<evidence type="ECO:0000256" key="6">
    <source>
        <dbReference type="ARBA" id="ARBA00023211"/>
    </source>
</evidence>
<dbReference type="CDD" id="cd18870">
    <property type="entry name" value="NUDIX_AcylCoAdiphos_Nudt19"/>
    <property type="match status" value="1"/>
</dbReference>
<evidence type="ECO:0000256" key="4">
    <source>
        <dbReference type="ARBA" id="ARBA00022801"/>
    </source>
</evidence>
<feature type="domain" description="Nudix hydrolase" evidence="7">
    <location>
        <begin position="32"/>
        <end position="240"/>
    </location>
</feature>
<dbReference type="RefSeq" id="WP_284302364.1">
    <property type="nucleotide sequence ID" value="NZ_BSUO01000001.1"/>
</dbReference>
<comment type="caution">
    <text evidence="8">The sequence shown here is derived from an EMBL/GenBank/DDBJ whole genome shotgun (WGS) entry which is preliminary data.</text>
</comment>
<keyword evidence="9" id="KW-1185">Reference proteome</keyword>
<dbReference type="PANTHER" id="PTHR12318:SF0">
    <property type="entry name" value="ACYL-COENZYME A DIPHOSPHATASE NUDT19"/>
    <property type="match status" value="1"/>
</dbReference>
<gene>
    <name evidence="8" type="ORF">GCM10025883_03260</name>
</gene>
<accession>A0ABQ6IMF3</accession>
<sequence>MAGLSVERVVRYFPVPVGLTSATAADDDAPVPARPASTVMVVRDAATGEGGVEVFMLRRSSSMAFAPNRLVFPGGGVDPRDGDDDLPWAGPSPADWAEQLGAHDEAEARELVVAAAREVFEECGVLLAGPDDASLVGDVSGADWHAERDRLASHEQAFSEMLVRHGYVLRTDLLRPWAHWVTPEFERRRYDTRFFLARLPEGQIPDDRTSEADTADWVSPADLLAEAEAGSAALLPPTIVCLESLAAAADSGDLLAAAPPMARVMPTLEPHGDGARLRMELPVAGRTS</sequence>
<keyword evidence="6" id="KW-0464">Manganese</keyword>
<evidence type="ECO:0000256" key="5">
    <source>
        <dbReference type="ARBA" id="ARBA00022842"/>
    </source>
</evidence>
<comment type="cofactor">
    <cofactor evidence="1">
        <name>Mn(2+)</name>
        <dbReference type="ChEBI" id="CHEBI:29035"/>
    </cofactor>
</comment>
<dbReference type="PANTHER" id="PTHR12318">
    <property type="entry name" value="TESTOSTERONE-REGULATED PROTEIN RP2"/>
    <property type="match status" value="1"/>
</dbReference>
<dbReference type="SUPFAM" id="SSF55811">
    <property type="entry name" value="Nudix"/>
    <property type="match status" value="1"/>
</dbReference>
<evidence type="ECO:0000259" key="7">
    <source>
        <dbReference type="PROSITE" id="PS51462"/>
    </source>
</evidence>
<keyword evidence="5" id="KW-0460">Magnesium</keyword>
<evidence type="ECO:0000313" key="9">
    <source>
        <dbReference type="Proteomes" id="UP001157126"/>
    </source>
</evidence>
<keyword evidence="3" id="KW-0479">Metal-binding</keyword>
<evidence type="ECO:0000256" key="1">
    <source>
        <dbReference type="ARBA" id="ARBA00001936"/>
    </source>
</evidence>